<name>A0A194WVP3_MOLSC</name>
<dbReference type="OrthoDB" id="3538436at2759"/>
<dbReference type="KEGG" id="psco:LY89DRAFT_219689"/>
<proteinExistence type="predicted"/>
<accession>A0A194WVP3</accession>
<dbReference type="InParanoid" id="A0A194WVP3"/>
<dbReference type="RefSeq" id="XP_018066393.1">
    <property type="nucleotide sequence ID" value="XM_018205932.1"/>
</dbReference>
<feature type="region of interest" description="Disordered" evidence="1">
    <location>
        <begin position="1"/>
        <end position="20"/>
    </location>
</feature>
<dbReference type="AlphaFoldDB" id="A0A194WVP3"/>
<feature type="region of interest" description="Disordered" evidence="1">
    <location>
        <begin position="97"/>
        <end position="118"/>
    </location>
</feature>
<dbReference type="Proteomes" id="UP000070700">
    <property type="component" value="Unassembled WGS sequence"/>
</dbReference>
<feature type="compositionally biased region" description="Basic residues" evidence="1">
    <location>
        <begin position="1"/>
        <end position="11"/>
    </location>
</feature>
<evidence type="ECO:0000256" key="1">
    <source>
        <dbReference type="SAM" id="MobiDB-lite"/>
    </source>
</evidence>
<sequence length="577" mass="65294">MPSFMRSRKRPPPPAKLEINRSTEVSVQIERDEEGRRRLEHLFALLDIPRDSMPGPDEEVSDVSIFTGVYAPTSAFWCDGRTEIRVYVNDIDVTANPEPGSFPSGPSVRPPSRSQTLQPRLRRREKIVNLMLDSAQHLNTFIEKTHEKFSFTHVPADEDTTPVEHNPRIVYHPPRIYGGGLNCAIPMMDQRRIRPSPPSLSLREIGENAVNRVSSYFARPRDERDMTPLLEQRPAVPDMEANLTSDQVSEIHKWAEDTISESNPLSPQNDGIHSLTTRELLSLEGGRIDKIELAKHYCGPPNTPLVGATDADAMSDVPGLSLDANEDTEQNLNETQIAKRKDLLNYLGEACHVSIHLAADNINSFEADLNLSDYYKIHLIEPRNTKKVTVGNLEDPVVKQSLSSDETDNTAVERVEIRSLNLGDLEVNEDKDENQIVAAPSYRPVQALVLYLCGKGKSHDCIATMLIDLDDEFKNLKGKVFRGIKFPEQFDWSDDWVAKVVTLCKTKPKHHIWENLVKKAWEKKIHGSAYKLAKKNAKIAKMREIVHRTLEDHFDWRFGKGENENEHTNTNGPSETD</sequence>
<dbReference type="GeneID" id="28815658"/>
<evidence type="ECO:0000313" key="2">
    <source>
        <dbReference type="EMBL" id="KUJ12038.1"/>
    </source>
</evidence>
<feature type="compositionally biased region" description="Low complexity" evidence="1">
    <location>
        <begin position="99"/>
        <end position="114"/>
    </location>
</feature>
<protein>
    <submittedName>
        <fullName evidence="2">Uncharacterized protein</fullName>
    </submittedName>
</protein>
<evidence type="ECO:0000313" key="3">
    <source>
        <dbReference type="Proteomes" id="UP000070700"/>
    </source>
</evidence>
<organism evidence="2 3">
    <name type="scientific">Mollisia scopiformis</name>
    <name type="common">Conifer needle endophyte fungus</name>
    <name type="synonym">Phialocephala scopiformis</name>
    <dbReference type="NCBI Taxonomy" id="149040"/>
    <lineage>
        <taxon>Eukaryota</taxon>
        <taxon>Fungi</taxon>
        <taxon>Dikarya</taxon>
        <taxon>Ascomycota</taxon>
        <taxon>Pezizomycotina</taxon>
        <taxon>Leotiomycetes</taxon>
        <taxon>Helotiales</taxon>
        <taxon>Mollisiaceae</taxon>
        <taxon>Mollisia</taxon>
    </lineage>
</organism>
<keyword evidence="3" id="KW-1185">Reference proteome</keyword>
<gene>
    <name evidence="2" type="ORF">LY89DRAFT_219689</name>
</gene>
<reference evidence="2 3" key="1">
    <citation type="submission" date="2015-10" db="EMBL/GenBank/DDBJ databases">
        <title>Full genome of DAOMC 229536 Phialocephala scopiformis, a fungal endophyte of spruce producing the potent anti-insectan compound rugulosin.</title>
        <authorList>
            <consortium name="DOE Joint Genome Institute"/>
            <person name="Walker A.K."/>
            <person name="Frasz S.L."/>
            <person name="Seifert K.A."/>
            <person name="Miller J.D."/>
            <person name="Mondo S.J."/>
            <person name="Labutti K."/>
            <person name="Lipzen A."/>
            <person name="Dockter R."/>
            <person name="Kennedy M."/>
            <person name="Grigoriev I.V."/>
            <person name="Spatafora J.W."/>
        </authorList>
    </citation>
    <scope>NUCLEOTIDE SEQUENCE [LARGE SCALE GENOMIC DNA]</scope>
    <source>
        <strain evidence="2 3">CBS 120377</strain>
    </source>
</reference>
<dbReference type="EMBL" id="KQ947425">
    <property type="protein sequence ID" value="KUJ12038.1"/>
    <property type="molecule type" value="Genomic_DNA"/>
</dbReference>